<dbReference type="InterPro" id="IPR013061">
    <property type="entry name" value="Trp/try_permease_CS"/>
</dbReference>
<evidence type="ECO:0000256" key="1">
    <source>
        <dbReference type="ARBA" id="ARBA00004429"/>
    </source>
</evidence>
<dbReference type="Proteomes" id="UP001324270">
    <property type="component" value="Unassembled WGS sequence"/>
</dbReference>
<feature type="transmembrane region" description="Helical" evidence="10">
    <location>
        <begin position="387"/>
        <end position="413"/>
    </location>
</feature>
<evidence type="ECO:0000256" key="4">
    <source>
        <dbReference type="ARBA" id="ARBA00022475"/>
    </source>
</evidence>
<dbReference type="InterPro" id="IPR018227">
    <property type="entry name" value="Amino_acid_transport_2"/>
</dbReference>
<keyword evidence="12" id="KW-1185">Reference proteome</keyword>
<proteinExistence type="inferred from homology"/>
<feature type="transmembrane region" description="Helical" evidence="10">
    <location>
        <begin position="150"/>
        <end position="170"/>
    </location>
</feature>
<keyword evidence="8 10" id="KW-1133">Transmembrane helix</keyword>
<comment type="subcellular location">
    <subcellularLocation>
        <location evidence="1">Cell inner membrane</location>
        <topology evidence="1">Multi-pass membrane protein</topology>
    </subcellularLocation>
</comment>
<feature type="transmembrane region" description="Helical" evidence="10">
    <location>
        <begin position="190"/>
        <end position="211"/>
    </location>
</feature>
<evidence type="ECO:0000256" key="7">
    <source>
        <dbReference type="ARBA" id="ARBA00022970"/>
    </source>
</evidence>
<feature type="transmembrane region" description="Helical" evidence="10">
    <location>
        <begin position="34"/>
        <end position="61"/>
    </location>
</feature>
<evidence type="ECO:0000313" key="12">
    <source>
        <dbReference type="Proteomes" id="UP001324270"/>
    </source>
</evidence>
<feature type="transmembrane region" description="Helical" evidence="10">
    <location>
        <begin position="82"/>
        <end position="103"/>
    </location>
</feature>
<dbReference type="EMBL" id="JAYKBV010000003">
    <property type="protein sequence ID" value="MEB3039563.1"/>
    <property type="molecule type" value="Genomic_DNA"/>
</dbReference>
<comment type="caution">
    <text evidence="11">The sequence shown here is derived from an EMBL/GenBank/DDBJ whole genome shotgun (WGS) entry which is preliminary data.</text>
</comment>
<evidence type="ECO:0000256" key="8">
    <source>
        <dbReference type="ARBA" id="ARBA00022989"/>
    </source>
</evidence>
<evidence type="ECO:0000256" key="5">
    <source>
        <dbReference type="ARBA" id="ARBA00022519"/>
    </source>
</evidence>
<dbReference type="Pfam" id="PF03222">
    <property type="entry name" value="Trp_Tyr_perm"/>
    <property type="match status" value="1"/>
</dbReference>
<feature type="transmembrane region" description="Helical" evidence="10">
    <location>
        <begin position="223"/>
        <end position="242"/>
    </location>
</feature>
<keyword evidence="5" id="KW-0997">Cell inner membrane</keyword>
<comment type="similarity">
    <text evidence="2">Belongs to the amino acid/polyamine transporter 2 family. Mtr/TnaB/TyrP permease subfamily.</text>
</comment>
<organism evidence="11 12">
    <name type="scientific">Capnocytophaga gingivalis</name>
    <dbReference type="NCBI Taxonomy" id="1017"/>
    <lineage>
        <taxon>Bacteria</taxon>
        <taxon>Pseudomonadati</taxon>
        <taxon>Bacteroidota</taxon>
        <taxon>Flavobacteriia</taxon>
        <taxon>Flavobacteriales</taxon>
        <taxon>Flavobacteriaceae</taxon>
        <taxon>Capnocytophaga</taxon>
    </lineage>
</organism>
<evidence type="ECO:0000256" key="9">
    <source>
        <dbReference type="ARBA" id="ARBA00023136"/>
    </source>
</evidence>
<evidence type="ECO:0000256" key="10">
    <source>
        <dbReference type="SAM" id="Phobius"/>
    </source>
</evidence>
<feature type="transmembrane region" description="Helical" evidence="10">
    <location>
        <begin position="347"/>
        <end position="366"/>
    </location>
</feature>
<keyword evidence="4" id="KW-1003">Cell membrane</keyword>
<keyword evidence="3" id="KW-0813">Transport</keyword>
<evidence type="ECO:0000256" key="6">
    <source>
        <dbReference type="ARBA" id="ARBA00022692"/>
    </source>
</evidence>
<feature type="transmembrane region" description="Helical" evidence="10">
    <location>
        <begin position="9"/>
        <end position="28"/>
    </location>
</feature>
<gene>
    <name evidence="11" type="ORF">VJJ49_02485</name>
</gene>
<sequence length="417" mass="45215">MTSKKLPSLLGGSMIIAGTAIGAGMLANPTSMSGIWFVGSIVMFLFTWFYTVVAGLMLMEANLHFPKGANLNTMVTQLLGKGWNIANGLAVAFTLYILTYAYITSGGGITENLLHRIVPELRISHRESSLLFCFALALFVSISTKAVSRLSTILIAGMIIAFFLSTTSLLSSVRPSVLLDTTAQKESSYILYLLSALPMCLVSFGYHVCLPSLVSYYNKKSRLVIQSILIGTGIAFLIYILWQMAVQGNLPREQFAPVIAKGGDVAALLAALSTYIPTQTIGVVLDFFAYMAIASSFLGVTLGLFDYITDLLQWGNSLWGRIKTALVTFLPPLMMSLFYPYGFVTAIAYAGVAVSFSSIMISALMVRSSRKKFPEATTYRTFGGTPLIYFIIIIGILNIAIQIGIQTGIIPIFTGNK</sequence>
<evidence type="ECO:0000256" key="3">
    <source>
        <dbReference type="ARBA" id="ARBA00022448"/>
    </source>
</evidence>
<dbReference type="PRINTS" id="PR00166">
    <property type="entry name" value="AROAAPRMEASE"/>
</dbReference>
<feature type="transmembrane region" description="Helical" evidence="10">
    <location>
        <begin position="320"/>
        <end position="341"/>
    </location>
</feature>
<evidence type="ECO:0000313" key="11">
    <source>
        <dbReference type="EMBL" id="MEB3039563.1"/>
    </source>
</evidence>
<dbReference type="InterPro" id="IPR013059">
    <property type="entry name" value="Trp_tyr_transpt"/>
</dbReference>
<name>A0ABU5YA59_9FLAO</name>
<dbReference type="PANTHER" id="PTHR46997">
    <property type="entry name" value="LOW AFFINITY TRYPTOPHAN PERMEASE-RELATED"/>
    <property type="match status" value="1"/>
</dbReference>
<keyword evidence="6 10" id="KW-0812">Transmembrane</keyword>
<dbReference type="Gene3D" id="1.20.1740.10">
    <property type="entry name" value="Amino acid/polyamine transporter I"/>
    <property type="match status" value="1"/>
</dbReference>
<evidence type="ECO:0000256" key="2">
    <source>
        <dbReference type="ARBA" id="ARBA00005452"/>
    </source>
</evidence>
<keyword evidence="9 10" id="KW-0472">Membrane</keyword>
<dbReference type="NCBIfam" id="TIGR00837">
    <property type="entry name" value="araaP"/>
    <property type="match status" value="1"/>
</dbReference>
<reference evidence="11 12" key="1">
    <citation type="submission" date="2023-12" db="EMBL/GenBank/DDBJ databases">
        <title>Genomic sequences of Capnocytophaga and Parvimonas strains.</title>
        <authorList>
            <person name="Watt R.M."/>
            <person name="Wang M."/>
            <person name="Yang T."/>
            <person name="Tong W.M."/>
        </authorList>
    </citation>
    <scope>NUCLEOTIDE SEQUENCE [LARGE SCALE GENOMIC DNA]</scope>
    <source>
        <strain evidence="11 12">CCUG 13156</strain>
    </source>
</reference>
<keyword evidence="7" id="KW-0029">Amino-acid transport</keyword>
<accession>A0ABU5YA59</accession>
<dbReference type="RefSeq" id="WP_323978819.1">
    <property type="nucleotide sequence ID" value="NZ_JAYKBV010000003.1"/>
</dbReference>
<dbReference type="PROSITE" id="PS00594">
    <property type="entry name" value="AROMATIC_AA_PERMEASE_1"/>
    <property type="match status" value="1"/>
</dbReference>
<protein>
    <submittedName>
        <fullName evidence="11">Aromatic amino acid transporter</fullName>
    </submittedName>
</protein>
<dbReference type="PANTHER" id="PTHR46997:SF1">
    <property type="entry name" value="LOW AFFINITY TRYPTOPHAN PERMEASE-RELATED"/>
    <property type="match status" value="1"/>
</dbReference>
<feature type="transmembrane region" description="Helical" evidence="10">
    <location>
        <begin position="123"/>
        <end position="143"/>
    </location>
</feature>
<feature type="transmembrane region" description="Helical" evidence="10">
    <location>
        <begin position="287"/>
        <end position="308"/>
    </location>
</feature>